<evidence type="ECO:0000313" key="6">
    <source>
        <dbReference type="EMBL" id="KAK4539527.1"/>
    </source>
</evidence>
<evidence type="ECO:0000256" key="4">
    <source>
        <dbReference type="SAM" id="MobiDB-lite"/>
    </source>
</evidence>
<dbReference type="Pfam" id="PF00170">
    <property type="entry name" value="bZIP_1"/>
    <property type="match status" value="1"/>
</dbReference>
<feature type="compositionally biased region" description="Low complexity" evidence="4">
    <location>
        <begin position="54"/>
        <end position="67"/>
    </location>
</feature>
<dbReference type="Gene3D" id="1.20.5.170">
    <property type="match status" value="1"/>
</dbReference>
<dbReference type="PROSITE" id="PS50217">
    <property type="entry name" value="BZIP"/>
    <property type="match status" value="1"/>
</dbReference>
<name>A0AAV9J4E1_9PEZI</name>
<protein>
    <recommendedName>
        <fullName evidence="5">BZIP domain-containing protein</fullName>
    </recommendedName>
</protein>
<dbReference type="PROSITE" id="PS00036">
    <property type="entry name" value="BZIP_BASIC"/>
    <property type="match status" value="1"/>
</dbReference>
<evidence type="ECO:0000256" key="1">
    <source>
        <dbReference type="ARBA" id="ARBA00023015"/>
    </source>
</evidence>
<dbReference type="InterPro" id="IPR046347">
    <property type="entry name" value="bZIP_sf"/>
</dbReference>
<keyword evidence="2" id="KW-0238">DNA-binding</keyword>
<gene>
    <name evidence="6" type="ORF">LTR36_010872</name>
</gene>
<evidence type="ECO:0000256" key="2">
    <source>
        <dbReference type="ARBA" id="ARBA00023125"/>
    </source>
</evidence>
<keyword evidence="7" id="KW-1185">Reference proteome</keyword>
<dbReference type="GO" id="GO:0001080">
    <property type="term" value="P:nitrogen catabolite activation of transcription from RNA polymerase II promoter"/>
    <property type="evidence" value="ECO:0007669"/>
    <property type="project" value="TreeGrafter"/>
</dbReference>
<dbReference type="GO" id="GO:1903833">
    <property type="term" value="P:positive regulation of cellular response to amino acid starvation"/>
    <property type="evidence" value="ECO:0007669"/>
    <property type="project" value="TreeGrafter"/>
</dbReference>
<dbReference type="EMBL" id="JAVFHQ010000091">
    <property type="protein sequence ID" value="KAK4539527.1"/>
    <property type="molecule type" value="Genomic_DNA"/>
</dbReference>
<dbReference type="InterPro" id="IPR004827">
    <property type="entry name" value="bZIP"/>
</dbReference>
<dbReference type="SUPFAM" id="SSF57959">
    <property type="entry name" value="Leucine zipper domain"/>
    <property type="match status" value="1"/>
</dbReference>
<dbReference type="SMART" id="SM00338">
    <property type="entry name" value="BRLZ"/>
    <property type="match status" value="1"/>
</dbReference>
<dbReference type="CDD" id="cd14686">
    <property type="entry name" value="bZIP"/>
    <property type="match status" value="1"/>
</dbReference>
<evidence type="ECO:0000313" key="7">
    <source>
        <dbReference type="Proteomes" id="UP001324427"/>
    </source>
</evidence>
<keyword evidence="3" id="KW-0804">Transcription</keyword>
<organism evidence="6 7">
    <name type="scientific">Oleoguttula mirabilis</name>
    <dbReference type="NCBI Taxonomy" id="1507867"/>
    <lineage>
        <taxon>Eukaryota</taxon>
        <taxon>Fungi</taxon>
        <taxon>Dikarya</taxon>
        <taxon>Ascomycota</taxon>
        <taxon>Pezizomycotina</taxon>
        <taxon>Dothideomycetes</taxon>
        <taxon>Dothideomycetidae</taxon>
        <taxon>Mycosphaerellales</taxon>
        <taxon>Teratosphaeriaceae</taxon>
        <taxon>Oleoguttula</taxon>
    </lineage>
</organism>
<accession>A0AAV9J4E1</accession>
<keyword evidence="1" id="KW-0805">Transcription regulation</keyword>
<feature type="domain" description="BZIP" evidence="5">
    <location>
        <begin position="74"/>
        <end position="134"/>
    </location>
</feature>
<dbReference type="AlphaFoldDB" id="A0AAV9J4E1"/>
<feature type="region of interest" description="Disordered" evidence="4">
    <location>
        <begin position="52"/>
        <end position="103"/>
    </location>
</feature>
<evidence type="ECO:0000259" key="5">
    <source>
        <dbReference type="PROSITE" id="PS50217"/>
    </source>
</evidence>
<evidence type="ECO:0000256" key="3">
    <source>
        <dbReference type="ARBA" id="ARBA00023163"/>
    </source>
</evidence>
<feature type="compositionally biased region" description="Basic and acidic residues" evidence="4">
    <location>
        <begin position="83"/>
        <end position="103"/>
    </location>
</feature>
<dbReference type="PANTHER" id="PTHR11462:SF35">
    <property type="entry name" value="TRANSCRIPTION FACTOR JRA"/>
    <property type="match status" value="1"/>
</dbReference>
<dbReference type="Proteomes" id="UP001324427">
    <property type="component" value="Unassembled WGS sequence"/>
</dbReference>
<reference evidence="6 7" key="1">
    <citation type="submission" date="2021-11" db="EMBL/GenBank/DDBJ databases">
        <title>Black yeast isolated from Biological Soil Crust.</title>
        <authorList>
            <person name="Kurbessoian T."/>
        </authorList>
    </citation>
    <scope>NUCLEOTIDE SEQUENCE [LARGE SCALE GENOMIC DNA]</scope>
    <source>
        <strain evidence="6 7">CCFEE 5522</strain>
    </source>
</reference>
<dbReference type="GO" id="GO:0005667">
    <property type="term" value="C:transcription regulator complex"/>
    <property type="evidence" value="ECO:0007669"/>
    <property type="project" value="TreeGrafter"/>
</dbReference>
<sequence length="138" mass="15300">MSSDQQYITADPHIIGTTSYDFLKPHFSSAVPEAQPAVVGTASTADHTLSLQYSAPSQHPSSTSDSPDPSPAAPIDRKRKRERNTEAARRYRQRKVDRTSELEDALAEVKKERDELRLKLARSQAEADVLRSMVGKGH</sequence>
<dbReference type="InterPro" id="IPR050946">
    <property type="entry name" value="AP-1_TF_bZIP"/>
</dbReference>
<dbReference type="GO" id="GO:0000981">
    <property type="term" value="F:DNA-binding transcription factor activity, RNA polymerase II-specific"/>
    <property type="evidence" value="ECO:0007669"/>
    <property type="project" value="TreeGrafter"/>
</dbReference>
<comment type="caution">
    <text evidence="6">The sequence shown here is derived from an EMBL/GenBank/DDBJ whole genome shotgun (WGS) entry which is preliminary data.</text>
</comment>
<dbReference type="PANTHER" id="PTHR11462">
    <property type="entry name" value="JUN TRANSCRIPTION FACTOR-RELATED"/>
    <property type="match status" value="1"/>
</dbReference>
<dbReference type="GO" id="GO:0000978">
    <property type="term" value="F:RNA polymerase II cis-regulatory region sequence-specific DNA binding"/>
    <property type="evidence" value="ECO:0007669"/>
    <property type="project" value="TreeGrafter"/>
</dbReference>
<proteinExistence type="predicted"/>